<dbReference type="HOGENOM" id="CLU_120865_1_0_7"/>
<dbReference type="EMBL" id="CP001649">
    <property type="protein sequence ID" value="ACS78750.1"/>
    <property type="molecule type" value="Genomic_DNA"/>
</dbReference>
<gene>
    <name evidence="3" type="ordered locus">Desal_0684</name>
</gene>
<evidence type="ECO:0000256" key="1">
    <source>
        <dbReference type="SAM" id="SignalP"/>
    </source>
</evidence>
<dbReference type="RefSeq" id="WP_015850569.1">
    <property type="nucleotide sequence ID" value="NC_012881.1"/>
</dbReference>
<evidence type="ECO:0000259" key="2">
    <source>
        <dbReference type="Pfam" id="PF10080"/>
    </source>
</evidence>
<dbReference type="Pfam" id="PF10080">
    <property type="entry name" value="FtrD-like"/>
    <property type="match status" value="1"/>
</dbReference>
<dbReference type="STRING" id="526222.Desal_0684"/>
<feature type="chain" id="PRO_5002962804" description="Membrane iron-sulfur containing protein FtrD-like domain-containing protein" evidence="1">
    <location>
        <begin position="20"/>
        <end position="137"/>
    </location>
</feature>
<dbReference type="OrthoDB" id="9792533at2"/>
<dbReference type="Proteomes" id="UP000002601">
    <property type="component" value="Chromosome"/>
</dbReference>
<dbReference type="KEGG" id="dsa:Desal_0684"/>
<sequence>MKKMILLLAFLLLPANGFAGMEIGDKELSIPINEVNDGQAHYYSVNLDGKEIRFFVVRSKDGIIRAAFDACDVCYRSKKGYSQQGDFMVCNNCGMRFHSTRINVVKGGCNPSPLARETKDDKLVISLDAVRSGAMYF</sequence>
<accession>C6BYF9</accession>
<dbReference type="eggNOG" id="COG4393">
    <property type="taxonomic scope" value="Bacteria"/>
</dbReference>
<feature type="domain" description="Membrane iron-sulfur containing protein FtrD-like" evidence="2">
    <location>
        <begin position="35"/>
        <end position="137"/>
    </location>
</feature>
<feature type="signal peptide" evidence="1">
    <location>
        <begin position="1"/>
        <end position="19"/>
    </location>
</feature>
<keyword evidence="4" id="KW-1185">Reference proteome</keyword>
<dbReference type="AlphaFoldDB" id="C6BYF9"/>
<keyword evidence="1" id="KW-0732">Signal</keyword>
<name>C6BYF9_MARSD</name>
<proteinExistence type="predicted"/>
<dbReference type="InterPro" id="IPR018758">
    <property type="entry name" value="FtrD-like"/>
</dbReference>
<evidence type="ECO:0000313" key="3">
    <source>
        <dbReference type="EMBL" id="ACS78750.1"/>
    </source>
</evidence>
<organism evidence="3 4">
    <name type="scientific">Maridesulfovibrio salexigens (strain ATCC 14822 / DSM 2638 / NCIMB 8403 / VKM B-1763)</name>
    <name type="common">Desulfovibrio salexigens</name>
    <dbReference type="NCBI Taxonomy" id="526222"/>
    <lineage>
        <taxon>Bacteria</taxon>
        <taxon>Pseudomonadati</taxon>
        <taxon>Thermodesulfobacteriota</taxon>
        <taxon>Desulfovibrionia</taxon>
        <taxon>Desulfovibrionales</taxon>
        <taxon>Desulfovibrionaceae</taxon>
        <taxon>Maridesulfovibrio</taxon>
    </lineage>
</organism>
<evidence type="ECO:0000313" key="4">
    <source>
        <dbReference type="Proteomes" id="UP000002601"/>
    </source>
</evidence>
<reference evidence="3 4" key="1">
    <citation type="submission" date="2009-06" db="EMBL/GenBank/DDBJ databases">
        <title>Complete sequence of Desulfovibrio salexigens DSM 2638.</title>
        <authorList>
            <consortium name="US DOE Joint Genome Institute"/>
            <person name="Lucas S."/>
            <person name="Copeland A."/>
            <person name="Lapidus A."/>
            <person name="Glavina del Rio T."/>
            <person name="Tice H."/>
            <person name="Bruce D."/>
            <person name="Goodwin L."/>
            <person name="Pitluck S."/>
            <person name="Munk A.C."/>
            <person name="Brettin T."/>
            <person name="Detter J.C."/>
            <person name="Han C."/>
            <person name="Tapia R."/>
            <person name="Larimer F."/>
            <person name="Land M."/>
            <person name="Hauser L."/>
            <person name="Kyrpides N."/>
            <person name="Anderson I."/>
            <person name="Wall J.D."/>
            <person name="Arkin A.P."/>
            <person name="Dehal P."/>
            <person name="Chivian D."/>
            <person name="Giles B."/>
            <person name="Hazen T.C."/>
        </authorList>
    </citation>
    <scope>NUCLEOTIDE SEQUENCE [LARGE SCALE GENOMIC DNA]</scope>
    <source>
        <strain evidence="4">ATCC 14822 / DSM 2638 / NCIMB 8403 / VKM B-1763</strain>
    </source>
</reference>
<protein>
    <recommendedName>
        <fullName evidence="2">Membrane iron-sulfur containing protein FtrD-like domain-containing protein</fullName>
    </recommendedName>
</protein>